<dbReference type="InterPro" id="IPR036412">
    <property type="entry name" value="HAD-like_sf"/>
</dbReference>
<feature type="transmembrane region" description="Helical" evidence="10">
    <location>
        <begin position="798"/>
        <end position="819"/>
    </location>
</feature>
<feature type="transmembrane region" description="Helical" evidence="10">
    <location>
        <begin position="831"/>
        <end position="850"/>
    </location>
</feature>
<gene>
    <name evidence="12" type="ORF">A3B51_02715</name>
</gene>
<proteinExistence type="predicted"/>
<dbReference type="SMART" id="SM00831">
    <property type="entry name" value="Cation_ATPase_N"/>
    <property type="match status" value="1"/>
</dbReference>
<dbReference type="SUPFAM" id="SSF81653">
    <property type="entry name" value="Calcium ATPase, transduction domain A"/>
    <property type="match status" value="1"/>
</dbReference>
<dbReference type="PRINTS" id="PR00119">
    <property type="entry name" value="CATATPASE"/>
</dbReference>
<feature type="transmembrane region" description="Helical" evidence="10">
    <location>
        <begin position="271"/>
        <end position="295"/>
    </location>
</feature>
<evidence type="ECO:0000256" key="8">
    <source>
        <dbReference type="ARBA" id="ARBA00022989"/>
    </source>
</evidence>
<dbReference type="Proteomes" id="UP000176780">
    <property type="component" value="Unassembled WGS sequence"/>
</dbReference>
<feature type="transmembrane region" description="Helical" evidence="10">
    <location>
        <begin position="661"/>
        <end position="682"/>
    </location>
</feature>
<evidence type="ECO:0000313" key="13">
    <source>
        <dbReference type="Proteomes" id="UP000176780"/>
    </source>
</evidence>
<evidence type="ECO:0000256" key="10">
    <source>
        <dbReference type="SAM" id="Phobius"/>
    </source>
</evidence>
<dbReference type="InterPro" id="IPR008250">
    <property type="entry name" value="ATPase_P-typ_transduc_dom_A_sf"/>
</dbReference>
<name>A0A1F5HME2_9BACT</name>
<dbReference type="InterPro" id="IPR006068">
    <property type="entry name" value="ATPase_P-typ_cation-transptr_C"/>
</dbReference>
<evidence type="ECO:0000256" key="4">
    <source>
        <dbReference type="ARBA" id="ARBA00022741"/>
    </source>
</evidence>
<comment type="caution">
    <text evidence="12">The sequence shown here is derived from an EMBL/GenBank/DDBJ whole genome shotgun (WGS) entry which is preliminary data.</text>
</comment>
<dbReference type="Pfam" id="PF00122">
    <property type="entry name" value="E1-E2_ATPase"/>
    <property type="match status" value="1"/>
</dbReference>
<feature type="transmembrane region" description="Helical" evidence="10">
    <location>
        <begin position="80"/>
        <end position="97"/>
    </location>
</feature>
<dbReference type="NCBIfam" id="TIGR01494">
    <property type="entry name" value="ATPase_P-type"/>
    <property type="match status" value="2"/>
</dbReference>
<keyword evidence="8 10" id="KW-1133">Transmembrane helix</keyword>
<dbReference type="InterPro" id="IPR004014">
    <property type="entry name" value="ATPase_P-typ_cation-transptr_N"/>
</dbReference>
<dbReference type="Gene3D" id="2.70.150.10">
    <property type="entry name" value="Calcium-transporting ATPase, cytoplasmic transduction domain A"/>
    <property type="match status" value="1"/>
</dbReference>
<dbReference type="EMBL" id="MFBQ01000007">
    <property type="protein sequence ID" value="OGE05303.1"/>
    <property type="molecule type" value="Genomic_DNA"/>
</dbReference>
<dbReference type="FunFam" id="2.70.150.10:FF:000160">
    <property type="entry name" value="Sarcoplasmic/endoplasmic reticulum calcium ATPase 1"/>
    <property type="match status" value="1"/>
</dbReference>
<feature type="transmembrane region" description="Helical" evidence="10">
    <location>
        <begin position="56"/>
        <end position="74"/>
    </location>
</feature>
<dbReference type="InterPro" id="IPR023214">
    <property type="entry name" value="HAD_sf"/>
</dbReference>
<feature type="transmembrane region" description="Helical" evidence="10">
    <location>
        <begin position="760"/>
        <end position="777"/>
    </location>
</feature>
<dbReference type="Gene3D" id="1.20.1110.10">
    <property type="entry name" value="Calcium-transporting ATPase, transmembrane domain"/>
    <property type="match status" value="2"/>
</dbReference>
<dbReference type="SUPFAM" id="SSF81660">
    <property type="entry name" value="Metal cation-transporting ATPase, ATP-binding domain N"/>
    <property type="match status" value="1"/>
</dbReference>
<evidence type="ECO:0000256" key="2">
    <source>
        <dbReference type="ARBA" id="ARBA00022553"/>
    </source>
</evidence>
<dbReference type="SFLD" id="SFLDG00002">
    <property type="entry name" value="C1.7:_P-type_atpase_like"/>
    <property type="match status" value="1"/>
</dbReference>
<dbReference type="GO" id="GO:0012505">
    <property type="term" value="C:endomembrane system"/>
    <property type="evidence" value="ECO:0007669"/>
    <property type="project" value="UniProtKB-SubCell"/>
</dbReference>
<dbReference type="AlphaFoldDB" id="A0A1F5HME2"/>
<dbReference type="Pfam" id="PF00690">
    <property type="entry name" value="Cation_ATPase_N"/>
    <property type="match status" value="1"/>
</dbReference>
<keyword evidence="2" id="KW-0597">Phosphoprotein</keyword>
<dbReference type="InterPro" id="IPR023299">
    <property type="entry name" value="ATPase_P-typ_cyto_dom_N"/>
</dbReference>
<evidence type="ECO:0000256" key="5">
    <source>
        <dbReference type="ARBA" id="ARBA00022840"/>
    </source>
</evidence>
<evidence type="ECO:0000256" key="9">
    <source>
        <dbReference type="ARBA" id="ARBA00023136"/>
    </source>
</evidence>
<accession>A0A1F5HME2</accession>
<dbReference type="InterPro" id="IPR023298">
    <property type="entry name" value="ATPase_P-typ_TM_dom_sf"/>
</dbReference>
<dbReference type="Gene3D" id="3.40.50.1000">
    <property type="entry name" value="HAD superfamily/HAD-like"/>
    <property type="match status" value="2"/>
</dbReference>
<dbReference type="Gene3D" id="3.40.1110.10">
    <property type="entry name" value="Calcium-transporting ATPase, cytoplasmic domain N"/>
    <property type="match status" value="2"/>
</dbReference>
<dbReference type="SFLD" id="SFLDF00027">
    <property type="entry name" value="p-type_atpase"/>
    <property type="match status" value="1"/>
</dbReference>
<evidence type="ECO:0000256" key="6">
    <source>
        <dbReference type="ARBA" id="ARBA00022842"/>
    </source>
</evidence>
<reference evidence="12 13" key="1">
    <citation type="journal article" date="2016" name="Nat. Commun.">
        <title>Thousands of microbial genomes shed light on interconnected biogeochemical processes in an aquifer system.</title>
        <authorList>
            <person name="Anantharaman K."/>
            <person name="Brown C.T."/>
            <person name="Hug L.A."/>
            <person name="Sharon I."/>
            <person name="Castelle C.J."/>
            <person name="Probst A.J."/>
            <person name="Thomas B.C."/>
            <person name="Singh A."/>
            <person name="Wilkins M.J."/>
            <person name="Karaoz U."/>
            <person name="Brodie E.L."/>
            <person name="Williams K.H."/>
            <person name="Hubbard S.S."/>
            <person name="Banfield J.F."/>
        </authorList>
    </citation>
    <scope>NUCLEOTIDE SEQUENCE [LARGE SCALE GENOMIC DNA]</scope>
</reference>
<dbReference type="PRINTS" id="PR00120">
    <property type="entry name" value="HATPASE"/>
</dbReference>
<keyword evidence="4" id="KW-0547">Nucleotide-binding</keyword>
<protein>
    <recommendedName>
        <fullName evidence="11">Cation-transporting P-type ATPase N-terminal domain-containing protein</fullName>
    </recommendedName>
</protein>
<sequence length="863" mass="94716">MNWYRETAQTTLEELNVNQNQGLSSNQALSQLKTYGPNILASRREKTLVGIFVRQFKSPLIYILILAAILVLSLGHKTDAIVIIAVITINAIIGTIQEGRARNSLERLKSLTKHNASVRRDGQEILIPSEEVVPGDILILHEGDRIAADARIIKSENFIVDESVLTGEAIPVNKIQEPIYKENLVLGDQKNMVFAGTSITSGYGEAVVVATGLDSELGKISKGLLETSDVPLPLERKVTRLSHQIAFVVFAIAFLVFIFGLLRQIPTKEIFGAVIGLSVSIIPEGLPIVVTIVLARGVWRMAKAHAIVRKMAAIEAMSGADVLLVDKTGTITTGKMVIKQVVCGEDQFEVNGDGYDPKGEITSAKNIKTDKLKKILSQTYLALKADVVKDENGDWRAVGDPTEAAIAVLCRKIGLSKNRLAKEYKTVSLQPFDSTKRYIEATFERGKEQWNVYIGAPDSLGRHLKIDHVLSHKYHELTNRGLRVVGIVLIGPQDELFGYSLLSMEEEVRPNVKSSISEAKKAGFKVVMMTGDFSLTAKAIAQNVGIFTEEDGILTGAEVEQIPENELAEKIEKVTVFARITPIHKLKIAKAFQAKRHVVAMTGDGVNDAPALQAANLGIAVGSGTQVAKDAADIVLVDNNFATITSAIAEGRGIYITLKKVILYLFSTSFGEALVISAAVILGLPLPLLAVQIIWLNFVTDGFLDIALAQDPSEGYLLQKRIRSENLVDSLMIQRILVMGSVMLFATLPVFYYFSTTSSLTYTRSMTLLILSVIQWFNVLNVRSQDQSIFKMPLTNNWFLIGAFVIVATLQIFAIQTSWGNKLLHTEPLTFGNWLTAFVVSSLIIVTEEIRKLYVRSKNNAMA</sequence>
<evidence type="ECO:0000256" key="3">
    <source>
        <dbReference type="ARBA" id="ARBA00022692"/>
    </source>
</evidence>
<keyword evidence="9 10" id="KW-0472">Membrane</keyword>
<evidence type="ECO:0000256" key="7">
    <source>
        <dbReference type="ARBA" id="ARBA00022967"/>
    </source>
</evidence>
<dbReference type="InterPro" id="IPR059000">
    <property type="entry name" value="ATPase_P-type_domA"/>
</dbReference>
<dbReference type="InterPro" id="IPR018303">
    <property type="entry name" value="ATPase_P-typ_P_site"/>
</dbReference>
<keyword evidence="7" id="KW-1278">Translocase</keyword>
<evidence type="ECO:0000259" key="11">
    <source>
        <dbReference type="SMART" id="SM00831"/>
    </source>
</evidence>
<dbReference type="InterPro" id="IPR001757">
    <property type="entry name" value="P_typ_ATPase"/>
</dbReference>
<dbReference type="Pfam" id="PF00702">
    <property type="entry name" value="Hydrolase"/>
    <property type="match status" value="1"/>
</dbReference>
<dbReference type="SUPFAM" id="SSF81665">
    <property type="entry name" value="Calcium ATPase, transmembrane domain M"/>
    <property type="match status" value="1"/>
</dbReference>
<dbReference type="GO" id="GO:0005524">
    <property type="term" value="F:ATP binding"/>
    <property type="evidence" value="ECO:0007669"/>
    <property type="project" value="UniProtKB-KW"/>
</dbReference>
<dbReference type="PROSITE" id="PS00154">
    <property type="entry name" value="ATPASE_E1_E2"/>
    <property type="match status" value="1"/>
</dbReference>
<keyword evidence="5" id="KW-0067">ATP-binding</keyword>
<feature type="transmembrane region" description="Helical" evidence="10">
    <location>
        <begin position="688"/>
        <end position="709"/>
    </location>
</feature>
<dbReference type="STRING" id="1797727.A3B51_02715"/>
<evidence type="ECO:0000313" key="12">
    <source>
        <dbReference type="EMBL" id="OGE05303.1"/>
    </source>
</evidence>
<feature type="transmembrane region" description="Helical" evidence="10">
    <location>
        <begin position="245"/>
        <end position="265"/>
    </location>
</feature>
<keyword evidence="3 10" id="KW-0812">Transmembrane</keyword>
<comment type="subcellular location">
    <subcellularLocation>
        <location evidence="1">Endomembrane system</location>
        <topology evidence="1">Multi-pass membrane protein</topology>
    </subcellularLocation>
</comment>
<feature type="transmembrane region" description="Helical" evidence="10">
    <location>
        <begin position="730"/>
        <end position="754"/>
    </location>
</feature>
<dbReference type="InterPro" id="IPR044492">
    <property type="entry name" value="P_typ_ATPase_HD_dom"/>
</dbReference>
<dbReference type="PANTHER" id="PTHR42861">
    <property type="entry name" value="CALCIUM-TRANSPORTING ATPASE"/>
    <property type="match status" value="1"/>
</dbReference>
<feature type="domain" description="Cation-transporting P-type ATPase N-terminal" evidence="11">
    <location>
        <begin position="2"/>
        <end position="76"/>
    </location>
</feature>
<organism evidence="12 13">
    <name type="scientific">Candidatus Curtissbacteria bacterium RIFCSPLOWO2_01_FULL_41_18</name>
    <dbReference type="NCBI Taxonomy" id="1797727"/>
    <lineage>
        <taxon>Bacteria</taxon>
        <taxon>Candidatus Curtissiibacteriota</taxon>
    </lineage>
</organism>
<dbReference type="SFLD" id="SFLDS00003">
    <property type="entry name" value="Haloacid_Dehalogenase"/>
    <property type="match status" value="1"/>
</dbReference>
<dbReference type="GO" id="GO:0016887">
    <property type="term" value="F:ATP hydrolysis activity"/>
    <property type="evidence" value="ECO:0007669"/>
    <property type="project" value="InterPro"/>
</dbReference>
<dbReference type="SUPFAM" id="SSF56784">
    <property type="entry name" value="HAD-like"/>
    <property type="match status" value="1"/>
</dbReference>
<evidence type="ECO:0000256" key="1">
    <source>
        <dbReference type="ARBA" id="ARBA00004127"/>
    </source>
</evidence>
<keyword evidence="6" id="KW-0460">Magnesium</keyword>
<dbReference type="GO" id="GO:0016020">
    <property type="term" value="C:membrane"/>
    <property type="evidence" value="ECO:0007669"/>
    <property type="project" value="InterPro"/>
</dbReference>
<dbReference type="Pfam" id="PF00689">
    <property type="entry name" value="Cation_ATPase_C"/>
    <property type="match status" value="1"/>
</dbReference>